<evidence type="ECO:0000313" key="1">
    <source>
        <dbReference type="EnsemblPlants" id="MELO3C003358.2.1"/>
    </source>
</evidence>
<name>A0A9I9CGQ4_CUCME</name>
<accession>A0A9I9CGQ4</accession>
<sequence>MISGVRVKELSFGTYSEQGKYFGGYVGASLFSWYLEKIDGTIVLIKGATSLTYKVNEADCIILPELPNVEMLALTRKEIEGEVLTAIKVIPKGDHQQFVWNKYIKEVKYQRSSSTEVGDTKSLEVLPTQRSCSYKVHLEDIGH</sequence>
<dbReference type="AlphaFoldDB" id="A0A9I9CGQ4"/>
<dbReference type="EnsemblPlants" id="MELO3C003358.2.1">
    <property type="protein sequence ID" value="MELO3C003358.2.1"/>
    <property type="gene ID" value="MELO3C003358.2"/>
</dbReference>
<protein>
    <submittedName>
        <fullName evidence="1">Uncharacterized protein</fullName>
    </submittedName>
</protein>
<proteinExistence type="predicted"/>
<dbReference type="Gramene" id="MELO3C003358.2.1">
    <property type="protein sequence ID" value="MELO3C003358.2.1"/>
    <property type="gene ID" value="MELO3C003358.2"/>
</dbReference>
<organism evidence="1">
    <name type="scientific">Cucumis melo</name>
    <name type="common">Muskmelon</name>
    <dbReference type="NCBI Taxonomy" id="3656"/>
    <lineage>
        <taxon>Eukaryota</taxon>
        <taxon>Viridiplantae</taxon>
        <taxon>Streptophyta</taxon>
        <taxon>Embryophyta</taxon>
        <taxon>Tracheophyta</taxon>
        <taxon>Spermatophyta</taxon>
        <taxon>Magnoliopsida</taxon>
        <taxon>eudicotyledons</taxon>
        <taxon>Gunneridae</taxon>
        <taxon>Pentapetalae</taxon>
        <taxon>rosids</taxon>
        <taxon>fabids</taxon>
        <taxon>Cucurbitales</taxon>
        <taxon>Cucurbitaceae</taxon>
        <taxon>Benincaseae</taxon>
        <taxon>Cucumis</taxon>
    </lineage>
</organism>
<reference evidence="1" key="1">
    <citation type="submission" date="2023-03" db="UniProtKB">
        <authorList>
            <consortium name="EnsemblPlants"/>
        </authorList>
    </citation>
    <scope>IDENTIFICATION</scope>
</reference>